<evidence type="ECO:0000256" key="1">
    <source>
        <dbReference type="SAM" id="MobiDB-lite"/>
    </source>
</evidence>
<feature type="region of interest" description="Disordered" evidence="1">
    <location>
        <begin position="92"/>
        <end position="120"/>
    </location>
</feature>
<dbReference type="EMBL" id="ML121537">
    <property type="protein sequence ID" value="RPB25703.1"/>
    <property type="molecule type" value="Genomic_DNA"/>
</dbReference>
<proteinExistence type="predicted"/>
<evidence type="ECO:0000313" key="2">
    <source>
        <dbReference type="EMBL" id="RPB25703.1"/>
    </source>
</evidence>
<organism evidence="2 3">
    <name type="scientific">Terfezia boudieri ATCC MYA-4762</name>
    <dbReference type="NCBI Taxonomy" id="1051890"/>
    <lineage>
        <taxon>Eukaryota</taxon>
        <taxon>Fungi</taxon>
        <taxon>Dikarya</taxon>
        <taxon>Ascomycota</taxon>
        <taxon>Pezizomycotina</taxon>
        <taxon>Pezizomycetes</taxon>
        <taxon>Pezizales</taxon>
        <taxon>Pezizaceae</taxon>
        <taxon>Terfezia</taxon>
    </lineage>
</organism>
<accession>A0A3N4LS21</accession>
<gene>
    <name evidence="2" type="ORF">L211DRAFT_848028</name>
</gene>
<evidence type="ECO:0000313" key="3">
    <source>
        <dbReference type="Proteomes" id="UP000267821"/>
    </source>
</evidence>
<feature type="compositionally biased region" description="Acidic residues" evidence="1">
    <location>
        <begin position="105"/>
        <end position="120"/>
    </location>
</feature>
<dbReference type="InParanoid" id="A0A3N4LS21"/>
<name>A0A3N4LS21_9PEZI</name>
<dbReference type="AlphaFoldDB" id="A0A3N4LS21"/>
<protein>
    <submittedName>
        <fullName evidence="2">Uncharacterized protein</fullName>
    </submittedName>
</protein>
<dbReference type="OrthoDB" id="5479415at2759"/>
<reference evidence="2 3" key="1">
    <citation type="journal article" date="2018" name="Nat. Ecol. Evol.">
        <title>Pezizomycetes genomes reveal the molecular basis of ectomycorrhizal truffle lifestyle.</title>
        <authorList>
            <person name="Murat C."/>
            <person name="Payen T."/>
            <person name="Noel B."/>
            <person name="Kuo A."/>
            <person name="Morin E."/>
            <person name="Chen J."/>
            <person name="Kohler A."/>
            <person name="Krizsan K."/>
            <person name="Balestrini R."/>
            <person name="Da Silva C."/>
            <person name="Montanini B."/>
            <person name="Hainaut M."/>
            <person name="Levati E."/>
            <person name="Barry K.W."/>
            <person name="Belfiori B."/>
            <person name="Cichocki N."/>
            <person name="Clum A."/>
            <person name="Dockter R.B."/>
            <person name="Fauchery L."/>
            <person name="Guy J."/>
            <person name="Iotti M."/>
            <person name="Le Tacon F."/>
            <person name="Lindquist E.A."/>
            <person name="Lipzen A."/>
            <person name="Malagnac F."/>
            <person name="Mello A."/>
            <person name="Molinier V."/>
            <person name="Miyauchi S."/>
            <person name="Poulain J."/>
            <person name="Riccioni C."/>
            <person name="Rubini A."/>
            <person name="Sitrit Y."/>
            <person name="Splivallo R."/>
            <person name="Traeger S."/>
            <person name="Wang M."/>
            <person name="Zifcakova L."/>
            <person name="Wipf D."/>
            <person name="Zambonelli A."/>
            <person name="Paolocci F."/>
            <person name="Nowrousian M."/>
            <person name="Ottonello S."/>
            <person name="Baldrian P."/>
            <person name="Spatafora J.W."/>
            <person name="Henrissat B."/>
            <person name="Nagy L.G."/>
            <person name="Aury J.M."/>
            <person name="Wincker P."/>
            <person name="Grigoriev I.V."/>
            <person name="Bonfante P."/>
            <person name="Martin F.M."/>
        </authorList>
    </citation>
    <scope>NUCLEOTIDE SEQUENCE [LARGE SCALE GENOMIC DNA]</scope>
    <source>
        <strain evidence="2 3">ATCC MYA-4762</strain>
    </source>
</reference>
<keyword evidence="3" id="KW-1185">Reference proteome</keyword>
<sequence length="120" mass="13517">MWGLYNEKVRTLILANIKADLRTRIGGFDKKSEMEASDPYALVEGESYITELQEELRYTMLAQKLVGLDVMSEETQGQGSIGTMKAIEQIQADVADIQEDRSPTDVDEPVQVDDSDWQES</sequence>
<dbReference type="Proteomes" id="UP000267821">
    <property type="component" value="Unassembled WGS sequence"/>
</dbReference>